<reference evidence="1" key="1">
    <citation type="submission" date="2020-07" db="EMBL/GenBank/DDBJ databases">
        <title>Huge and variable diversity of episymbiotic CPR bacteria and DPANN archaea in groundwater ecosystems.</title>
        <authorList>
            <person name="He C.Y."/>
            <person name="Keren R."/>
            <person name="Whittaker M."/>
            <person name="Farag I.F."/>
            <person name="Doudna J."/>
            <person name="Cate J.H.D."/>
            <person name="Banfield J.F."/>
        </authorList>
    </citation>
    <scope>NUCLEOTIDE SEQUENCE</scope>
    <source>
        <strain evidence="1">NC_groundwater_1664_Pr3_B-0.1um_52_9</strain>
    </source>
</reference>
<dbReference type="Proteomes" id="UP000807825">
    <property type="component" value="Unassembled WGS sequence"/>
</dbReference>
<dbReference type="AlphaFoldDB" id="A0A9D6UYX4"/>
<accession>A0A9D6UYX4</accession>
<sequence length="405" mass="45737">MAGNVSDFMKLWTQGDAGSERKLQKFLLAGLDKVVQGKSDVLAKIPVGPPVSGPVVRWMEEWGYPSQVTAMLSGNQITFSGNLFGQGITAEAVKKVIRTGTILERPSDGVQVKVSSVDGLTASVAAYGNTTLSNDVQAVGWDIISEVWSDYRDASDPRSLDRVFREVGTQIHAETFEIPKTRKNTKYEIIANETEHQITALLEKLRRQLAYAVLRSRPYHDGTDFVYGNKTEEPTMCGLCTWPIMTQSEFSNPNVFMNKNASPITKTDLDNLARHLWLDENADYNSGDWWIVCHPLTHQYIHDFDISYRRMEKDDTNIGFHVDTFDAKIGKSFPILSDRYMRPDSLILVNFSSTSYGYFANDKMDRKEIPTQGRYQRWLISFQTYGVVIRGPRQNLGMIYGLPTG</sequence>
<dbReference type="Pfam" id="PF17236">
    <property type="entry name" value="SU10_MCP"/>
    <property type="match status" value="1"/>
</dbReference>
<evidence type="ECO:0000313" key="2">
    <source>
        <dbReference type="Proteomes" id="UP000807825"/>
    </source>
</evidence>
<dbReference type="InterPro" id="IPR035198">
    <property type="entry name" value="SU10_MCP"/>
</dbReference>
<proteinExistence type="predicted"/>
<protein>
    <submittedName>
        <fullName evidence="1">DUF5309 family protein</fullName>
    </submittedName>
</protein>
<dbReference type="EMBL" id="JACRDE010000089">
    <property type="protein sequence ID" value="MBI5248434.1"/>
    <property type="molecule type" value="Genomic_DNA"/>
</dbReference>
<gene>
    <name evidence="1" type="ORF">HY912_02970</name>
</gene>
<evidence type="ECO:0000313" key="1">
    <source>
        <dbReference type="EMBL" id="MBI5248434.1"/>
    </source>
</evidence>
<name>A0A9D6UYX4_9BACT</name>
<organism evidence="1 2">
    <name type="scientific">Desulfomonile tiedjei</name>
    <dbReference type="NCBI Taxonomy" id="2358"/>
    <lineage>
        <taxon>Bacteria</taxon>
        <taxon>Pseudomonadati</taxon>
        <taxon>Thermodesulfobacteriota</taxon>
        <taxon>Desulfomonilia</taxon>
        <taxon>Desulfomonilales</taxon>
        <taxon>Desulfomonilaceae</taxon>
        <taxon>Desulfomonile</taxon>
    </lineage>
</organism>
<comment type="caution">
    <text evidence="1">The sequence shown here is derived from an EMBL/GenBank/DDBJ whole genome shotgun (WGS) entry which is preliminary data.</text>
</comment>